<gene>
    <name evidence="4" type="ORF">BE221DRAFT_189868</name>
    <name evidence="3" type="ORF">OT_ostta06g01320</name>
</gene>
<dbReference type="InParanoid" id="A0A090N3K6"/>
<reference evidence="3" key="2">
    <citation type="journal article" date="2014" name="BMC Genomics">
        <title>An improved genome of the model marine alga Ostreococcus tauri unfolds by assessing Illumina de novo assemblies.</title>
        <authorList>
            <person name="Blanc-Mathieu R."/>
            <person name="Verhelst B."/>
            <person name="Derelle E."/>
            <person name="Rombauts S."/>
            <person name="Bouget F.Y."/>
            <person name="Carre I."/>
            <person name="Chateau A."/>
            <person name="Eyre-Walker A."/>
            <person name="Grimsley N."/>
            <person name="Moreau H."/>
            <person name="Piegu B."/>
            <person name="Rivals E."/>
            <person name="Schackwitz W."/>
            <person name="Van de Peer Y."/>
            <person name="Piganeau G."/>
        </authorList>
    </citation>
    <scope>NUCLEOTIDE SEQUENCE</scope>
    <source>
        <strain evidence="3">RCC4221</strain>
    </source>
</reference>
<accession>A0A1Y5IN93</accession>
<evidence type="ECO:0000313" key="5">
    <source>
        <dbReference type="Proteomes" id="UP000009170"/>
    </source>
</evidence>
<dbReference type="EMBL" id="CAID01000006">
    <property type="protein sequence ID" value="CEF98283.1"/>
    <property type="molecule type" value="Genomic_DNA"/>
</dbReference>
<feature type="region of interest" description="Disordered" evidence="2">
    <location>
        <begin position="1"/>
        <end position="42"/>
    </location>
</feature>
<evidence type="ECO:0000313" key="3">
    <source>
        <dbReference type="EMBL" id="CEF98283.1"/>
    </source>
</evidence>
<evidence type="ECO:0000313" key="4">
    <source>
        <dbReference type="EMBL" id="OUS48552.1"/>
    </source>
</evidence>
<dbReference type="EMBL" id="KZ155774">
    <property type="protein sequence ID" value="OUS48552.1"/>
    <property type="molecule type" value="Genomic_DNA"/>
</dbReference>
<name>A0A090N3K6_OSTTA</name>
<dbReference type="Proteomes" id="UP000195557">
    <property type="component" value="Unassembled WGS sequence"/>
</dbReference>
<keyword evidence="5" id="KW-1185">Reference proteome</keyword>
<dbReference type="OrthoDB" id="426718at2759"/>
<dbReference type="InterPro" id="IPR029063">
    <property type="entry name" value="SAM-dependent_MTases_sf"/>
</dbReference>
<dbReference type="AlphaFoldDB" id="A0A090N3K6"/>
<proteinExistence type="inferred from homology"/>
<protein>
    <submittedName>
        <fullName evidence="3">MT-A70-like</fullName>
    </submittedName>
</protein>
<sequence length="439" mass="49636">MSTADEQAARPKRKASESLRARQGRGRSAPSSAHYVGYVQDDETPEMIMKKFEEMERIRSAKGAMRGENDDGDKENKEGATNVSDDAAMEDGDGALSEEQLKELFKNTSTFSVREAVRDSNALYGDAIVLDDGAMYFSDEEDEDEFWETLTGKKRRGKKGPRAPRAPRAPREPKAANSHMITAYNSDQGLFLRKKKFIDPAEPVIIKVPPHPITTSWGRVIEPYVPKSVREARLAQVPDCVHMQKNIKSMKYETLGTDYLGVLLNPPWDIENSPDRGDVTVDDIEAIPLEKLTPLGFIFIWVEKENLSKVCDVMHEKNFVYVENLTWVHLKPNNTIVESAARYLGRSHRTLLIFRRDVRDKRFVEGKKIELRHQRNSDVTLDIIQTTKSGRRAIPEHVYKSIETLLPKAYEPGTPGKLLELWAEPGAKRAGWTSVADSP</sequence>
<dbReference type="GO" id="GO:0008168">
    <property type="term" value="F:methyltransferase activity"/>
    <property type="evidence" value="ECO:0007669"/>
    <property type="project" value="TreeGrafter"/>
</dbReference>
<dbReference type="PROSITE" id="PS51143">
    <property type="entry name" value="MT_A70"/>
    <property type="match status" value="1"/>
</dbReference>
<dbReference type="STRING" id="70448.A0A090N3K6"/>
<feature type="compositionally biased region" description="Basic and acidic residues" evidence="2">
    <location>
        <begin position="59"/>
        <end position="78"/>
    </location>
</feature>
<reference evidence="4" key="3">
    <citation type="submission" date="2017-04" db="EMBL/GenBank/DDBJ databases">
        <title>Population genomics of picophytoplankton unveils novel chromosome hypervariability.</title>
        <authorList>
            <consortium name="DOE Joint Genome Institute"/>
            <person name="Blanc-Mathieu R."/>
            <person name="Krasovec M."/>
            <person name="Hebrard M."/>
            <person name="Yau S."/>
            <person name="Desgranges E."/>
            <person name="Martin J."/>
            <person name="Schackwitz W."/>
            <person name="Kuo A."/>
            <person name="Salin G."/>
            <person name="Donnadieu C."/>
            <person name="Desdevises Y."/>
            <person name="Sanchez-Ferandin S."/>
            <person name="Moreau H."/>
            <person name="Rivals E."/>
            <person name="Grigoriev I.V."/>
            <person name="Grimsley N."/>
            <person name="Eyre-Walker A."/>
            <person name="Piganeau G."/>
        </authorList>
    </citation>
    <scope>NUCLEOTIDE SEQUENCE [LARGE SCALE GENOMIC DNA]</scope>
    <source>
        <strain evidence="4">RCC 1115</strain>
    </source>
</reference>
<dbReference type="PANTHER" id="PTHR12829:SF8">
    <property type="entry name" value="CHROMOSOME UNDETERMINED SCAFFOLD_82, WHOLE GENOME SHOTGUN SEQUENCE"/>
    <property type="match status" value="1"/>
</dbReference>
<reference evidence="3 5" key="1">
    <citation type="journal article" date="2006" name="Proc. Natl. Acad. Sci. U.S.A.">
        <title>Genome analysis of the smallest free-living eukaryote Ostreococcus tauri unveils many unique features.</title>
        <authorList>
            <person name="Derelle E."/>
            <person name="Ferraz C."/>
            <person name="Rombauts S."/>
            <person name="Rouze P."/>
            <person name="Worden A.Z."/>
            <person name="Robbens S."/>
            <person name="Partensky F."/>
            <person name="Degroeve S."/>
            <person name="Echeynie S."/>
            <person name="Cooke R."/>
            <person name="Saeys Y."/>
            <person name="Wuyts J."/>
            <person name="Jabbari K."/>
            <person name="Bowler C."/>
            <person name="Panaud O."/>
            <person name="Piegu B."/>
            <person name="Ball S.G."/>
            <person name="Ral J.-P."/>
            <person name="Bouget F.-Y."/>
            <person name="Piganeau G."/>
            <person name="De Baets B."/>
            <person name="Picard A."/>
            <person name="Delseny M."/>
            <person name="Demaille J."/>
            <person name="Van de Peer Y."/>
            <person name="Moreau H."/>
        </authorList>
    </citation>
    <scope>NUCLEOTIDE SEQUENCE [LARGE SCALE GENOMIC DNA]</scope>
    <source>
        <strain evidence="3 5">OTTH0595</strain>
    </source>
</reference>
<feature type="region of interest" description="Disordered" evidence="2">
    <location>
        <begin position="59"/>
        <end position="90"/>
    </location>
</feature>
<comment type="similarity">
    <text evidence="1">Belongs to the MT-A70-like family.</text>
</comment>
<dbReference type="Proteomes" id="UP000009170">
    <property type="component" value="Unassembled WGS sequence"/>
</dbReference>
<accession>A0A454Y4C8</accession>
<evidence type="ECO:0000256" key="2">
    <source>
        <dbReference type="SAM" id="MobiDB-lite"/>
    </source>
</evidence>
<dbReference type="GO" id="GO:0036396">
    <property type="term" value="C:RNA N6-methyladenosine methyltransferase complex"/>
    <property type="evidence" value="ECO:0007669"/>
    <property type="project" value="TreeGrafter"/>
</dbReference>
<feature type="region of interest" description="Disordered" evidence="2">
    <location>
        <begin position="151"/>
        <end position="179"/>
    </location>
</feature>
<feature type="compositionally biased region" description="Basic residues" evidence="2">
    <location>
        <begin position="152"/>
        <end position="162"/>
    </location>
</feature>
<organism evidence="3 5">
    <name type="scientific">Ostreococcus tauri</name>
    <name type="common">Marine green alga</name>
    <dbReference type="NCBI Taxonomy" id="70448"/>
    <lineage>
        <taxon>Eukaryota</taxon>
        <taxon>Viridiplantae</taxon>
        <taxon>Chlorophyta</taxon>
        <taxon>Mamiellophyceae</taxon>
        <taxon>Mamiellales</taxon>
        <taxon>Bathycoccaceae</taxon>
        <taxon>Ostreococcus</taxon>
    </lineage>
</organism>
<dbReference type="Gene3D" id="3.40.50.150">
    <property type="entry name" value="Vaccinia Virus protein VP39"/>
    <property type="match status" value="1"/>
</dbReference>
<dbReference type="InterPro" id="IPR007757">
    <property type="entry name" value="MT-A70-like"/>
</dbReference>
<evidence type="ECO:0000256" key="1">
    <source>
        <dbReference type="PROSITE-ProRule" id="PRU00489"/>
    </source>
</evidence>
<dbReference type="GO" id="GO:0005634">
    <property type="term" value="C:nucleus"/>
    <property type="evidence" value="ECO:0007669"/>
    <property type="project" value="TreeGrafter"/>
</dbReference>
<accession>A0A090N3K6</accession>
<dbReference type="PANTHER" id="PTHR12829">
    <property type="entry name" value="N6-ADENOSINE-METHYLTRANSFERASE"/>
    <property type="match status" value="1"/>
</dbReference>